<comment type="caution">
    <text evidence="2">The sequence shown here is derived from an EMBL/GenBank/DDBJ whole genome shotgun (WGS) entry which is preliminary data.</text>
</comment>
<feature type="compositionally biased region" description="Acidic residues" evidence="1">
    <location>
        <begin position="57"/>
        <end position="69"/>
    </location>
</feature>
<protein>
    <submittedName>
        <fullName evidence="2">Uncharacterized protein</fullName>
    </submittedName>
</protein>
<dbReference type="PANTHER" id="PTHR33095">
    <property type="entry name" value="OS07G0619500 PROTEIN"/>
    <property type="match status" value="1"/>
</dbReference>
<dbReference type="Proteomes" id="UP001177140">
    <property type="component" value="Unassembled WGS sequence"/>
</dbReference>
<gene>
    <name evidence="2" type="ORF">MKW94_007899</name>
</gene>
<evidence type="ECO:0000256" key="1">
    <source>
        <dbReference type="SAM" id="MobiDB-lite"/>
    </source>
</evidence>
<sequence>MLQGGSIFAQSPSFNSHSSDNFAEIAAKVCEEFVDDRVQLGLEPEENDGEIVKHDDLQEEEKPNEEEDDEFEFCFLSGDGIAISADEIFADGQIRPVFPVFNRDLLFAGGKDYKDEEDNYEPKKKKNLSLRKLFIGETREEEEDVLNSCSSSEADELENLHAGTYCVWKPKQSVSSPGGANEESPLMMVVDLFRVTPALGCSETKNKRIAQQLLVKMSQQTP</sequence>
<dbReference type="Pfam" id="PF07816">
    <property type="entry name" value="DUF1645"/>
    <property type="match status" value="1"/>
</dbReference>
<keyword evidence="3" id="KW-1185">Reference proteome</keyword>
<reference evidence="2" key="1">
    <citation type="submission" date="2022-03" db="EMBL/GenBank/DDBJ databases">
        <title>A functionally conserved STORR gene fusion in Papaver species that diverged 16.8 million years ago.</title>
        <authorList>
            <person name="Catania T."/>
        </authorList>
    </citation>
    <scope>NUCLEOTIDE SEQUENCE</scope>
    <source>
        <strain evidence="2">S-191538</strain>
    </source>
</reference>
<organism evidence="2 3">
    <name type="scientific">Papaver nudicaule</name>
    <name type="common">Iceland poppy</name>
    <dbReference type="NCBI Taxonomy" id="74823"/>
    <lineage>
        <taxon>Eukaryota</taxon>
        <taxon>Viridiplantae</taxon>
        <taxon>Streptophyta</taxon>
        <taxon>Embryophyta</taxon>
        <taxon>Tracheophyta</taxon>
        <taxon>Spermatophyta</taxon>
        <taxon>Magnoliopsida</taxon>
        <taxon>Ranunculales</taxon>
        <taxon>Papaveraceae</taxon>
        <taxon>Papaveroideae</taxon>
        <taxon>Papaver</taxon>
    </lineage>
</organism>
<dbReference type="AlphaFoldDB" id="A0AA41RNT8"/>
<dbReference type="PANTHER" id="PTHR33095:SF23">
    <property type="entry name" value="DUF1645 FAMILY PROTEIN"/>
    <property type="match status" value="1"/>
</dbReference>
<evidence type="ECO:0000313" key="2">
    <source>
        <dbReference type="EMBL" id="MCL7023827.1"/>
    </source>
</evidence>
<evidence type="ECO:0000313" key="3">
    <source>
        <dbReference type="Proteomes" id="UP001177140"/>
    </source>
</evidence>
<dbReference type="EMBL" id="JAJJMA010027006">
    <property type="protein sequence ID" value="MCL7023827.1"/>
    <property type="molecule type" value="Genomic_DNA"/>
</dbReference>
<feature type="region of interest" description="Disordered" evidence="1">
    <location>
        <begin position="40"/>
        <end position="69"/>
    </location>
</feature>
<name>A0AA41RNT8_PAPNU</name>
<proteinExistence type="predicted"/>
<accession>A0AA41RNT8</accession>
<dbReference type="InterPro" id="IPR012442">
    <property type="entry name" value="DUF1645_plant"/>
</dbReference>